<organism evidence="1 2">
    <name type="scientific">Dermatophagoides pteronyssinus</name>
    <name type="common">European house dust mite</name>
    <dbReference type="NCBI Taxonomy" id="6956"/>
    <lineage>
        <taxon>Eukaryota</taxon>
        <taxon>Metazoa</taxon>
        <taxon>Ecdysozoa</taxon>
        <taxon>Arthropoda</taxon>
        <taxon>Chelicerata</taxon>
        <taxon>Arachnida</taxon>
        <taxon>Acari</taxon>
        <taxon>Acariformes</taxon>
        <taxon>Sarcoptiformes</taxon>
        <taxon>Astigmata</taxon>
        <taxon>Psoroptidia</taxon>
        <taxon>Analgoidea</taxon>
        <taxon>Pyroglyphidae</taxon>
        <taxon>Dermatophagoidinae</taxon>
        <taxon>Dermatophagoides</taxon>
    </lineage>
</organism>
<dbReference type="EMBL" id="NJHN03000099">
    <property type="protein sequence ID" value="KAH9415202.1"/>
    <property type="molecule type" value="Genomic_DNA"/>
</dbReference>
<protein>
    <submittedName>
        <fullName evidence="1">Uncharacterized protein</fullName>
    </submittedName>
</protein>
<name>A0ABQ8IY30_DERPT</name>
<proteinExistence type="predicted"/>
<reference evidence="1 2" key="1">
    <citation type="journal article" date="2018" name="J. Allergy Clin. Immunol.">
        <title>High-quality assembly of Dermatophagoides pteronyssinus genome and transcriptome reveals a wide range of novel allergens.</title>
        <authorList>
            <person name="Liu X.Y."/>
            <person name="Yang K.Y."/>
            <person name="Wang M.Q."/>
            <person name="Kwok J.S."/>
            <person name="Zeng X."/>
            <person name="Yang Z."/>
            <person name="Xiao X.J."/>
            <person name="Lau C.P."/>
            <person name="Li Y."/>
            <person name="Huang Z.M."/>
            <person name="Ba J.G."/>
            <person name="Yim A.K."/>
            <person name="Ouyang C.Y."/>
            <person name="Ngai S.M."/>
            <person name="Chan T.F."/>
            <person name="Leung E.L."/>
            <person name="Liu L."/>
            <person name="Liu Z.G."/>
            <person name="Tsui S.K."/>
        </authorList>
    </citation>
    <scope>NUCLEOTIDE SEQUENCE [LARGE SCALE GENOMIC DNA]</scope>
    <source>
        <strain evidence="1">Derp</strain>
    </source>
</reference>
<keyword evidence="2" id="KW-1185">Reference proteome</keyword>
<feature type="non-terminal residue" evidence="1">
    <location>
        <position position="1"/>
    </location>
</feature>
<gene>
    <name evidence="1" type="ORF">DERP_006293</name>
</gene>
<sequence>FFLVSIKSTLFIDVQSIEVHSSSVDVQSFCVLFRSVTPILLVDSTNSTAKLIKYIEIHFEIDIFNFGYYYYSADYYYSVDYCDFVDYWYLDQHYYFGQQVDQQHQLE</sequence>
<evidence type="ECO:0000313" key="2">
    <source>
        <dbReference type="Proteomes" id="UP000887458"/>
    </source>
</evidence>
<comment type="caution">
    <text evidence="1">The sequence shown here is derived from an EMBL/GenBank/DDBJ whole genome shotgun (WGS) entry which is preliminary data.</text>
</comment>
<evidence type="ECO:0000313" key="1">
    <source>
        <dbReference type="EMBL" id="KAH9415202.1"/>
    </source>
</evidence>
<reference evidence="1 2" key="2">
    <citation type="journal article" date="2022" name="Mol. Biol. Evol.">
        <title>Comparative Genomics Reveals Insights into the Divergent Evolution of Astigmatic Mites and Household Pest Adaptations.</title>
        <authorList>
            <person name="Xiong Q."/>
            <person name="Wan A.T."/>
            <person name="Liu X."/>
            <person name="Fung C.S."/>
            <person name="Xiao X."/>
            <person name="Malainual N."/>
            <person name="Hou J."/>
            <person name="Wang L."/>
            <person name="Wang M."/>
            <person name="Yang K.Y."/>
            <person name="Cui Y."/>
            <person name="Leung E.L."/>
            <person name="Nong W."/>
            <person name="Shin S.K."/>
            <person name="Au S.W."/>
            <person name="Jeong K.Y."/>
            <person name="Chew F.T."/>
            <person name="Hui J.H."/>
            <person name="Leung T.F."/>
            <person name="Tungtrongchitr A."/>
            <person name="Zhong N."/>
            <person name="Liu Z."/>
            <person name="Tsui S.K."/>
        </authorList>
    </citation>
    <scope>NUCLEOTIDE SEQUENCE [LARGE SCALE GENOMIC DNA]</scope>
    <source>
        <strain evidence="1">Derp</strain>
    </source>
</reference>
<accession>A0ABQ8IY30</accession>
<dbReference type="Proteomes" id="UP000887458">
    <property type="component" value="Unassembled WGS sequence"/>
</dbReference>